<feature type="signal peptide" evidence="1">
    <location>
        <begin position="1"/>
        <end position="21"/>
    </location>
</feature>
<dbReference type="EMBL" id="NXLX01000009">
    <property type="protein sequence ID" value="RDU73598.1"/>
    <property type="molecule type" value="Genomic_DNA"/>
</dbReference>
<evidence type="ECO:0000313" key="2">
    <source>
        <dbReference type="EMBL" id="RDU73598.1"/>
    </source>
</evidence>
<evidence type="ECO:0000313" key="3">
    <source>
        <dbReference type="Proteomes" id="UP000256695"/>
    </source>
</evidence>
<dbReference type="AlphaFoldDB" id="A0A3D8J844"/>
<evidence type="ECO:0008006" key="4">
    <source>
        <dbReference type="Google" id="ProtNLM"/>
    </source>
</evidence>
<dbReference type="InterPro" id="IPR002718">
    <property type="entry name" value="OMP_Helicobacter"/>
</dbReference>
<dbReference type="Pfam" id="PF01856">
    <property type="entry name" value="HP_OMP"/>
    <property type="match status" value="1"/>
</dbReference>
<proteinExistence type="predicted"/>
<reference evidence="2 3" key="1">
    <citation type="submission" date="2018-04" db="EMBL/GenBank/DDBJ databases">
        <title>Novel Campyloabacter and Helicobacter Species and Strains.</title>
        <authorList>
            <person name="Mannion A.J."/>
            <person name="Shen Z."/>
            <person name="Fox J.G."/>
        </authorList>
    </citation>
    <scope>NUCLEOTIDE SEQUENCE [LARGE SCALE GENOMIC DNA]</scope>
    <source>
        <strain evidence="2 3">MIT 04-9362</strain>
    </source>
</reference>
<dbReference type="Proteomes" id="UP000256695">
    <property type="component" value="Unassembled WGS sequence"/>
</dbReference>
<feature type="chain" id="PRO_5017700463" description="Outer membrane protein" evidence="1">
    <location>
        <begin position="22"/>
        <end position="223"/>
    </location>
</feature>
<dbReference type="OrthoDB" id="5325786at2"/>
<keyword evidence="1" id="KW-0732">Signal</keyword>
<evidence type="ECO:0000256" key="1">
    <source>
        <dbReference type="SAM" id="SignalP"/>
    </source>
</evidence>
<dbReference type="RefSeq" id="WP_115579070.1">
    <property type="nucleotide sequence ID" value="NZ_NXLX01000009.1"/>
</dbReference>
<organism evidence="2 3">
    <name type="scientific">Helicobacter anseris</name>
    <dbReference type="NCBI Taxonomy" id="375926"/>
    <lineage>
        <taxon>Bacteria</taxon>
        <taxon>Pseudomonadati</taxon>
        <taxon>Campylobacterota</taxon>
        <taxon>Epsilonproteobacteria</taxon>
        <taxon>Campylobacterales</taxon>
        <taxon>Helicobacteraceae</taxon>
        <taxon>Helicobacter</taxon>
    </lineage>
</organism>
<protein>
    <recommendedName>
        <fullName evidence="4">Outer membrane protein</fullName>
    </recommendedName>
</protein>
<comment type="caution">
    <text evidence="2">The sequence shown here is derived from an EMBL/GenBank/DDBJ whole genome shotgun (WGS) entry which is preliminary data.</text>
</comment>
<name>A0A3D8J844_9HELI</name>
<sequence length="223" mass="23855">MNKKILGLALAGLSVASIAQARFFMGLEGGYSTTNIKETAMKEGKAGFYASAYGPGLITDAFKNGARGYNAALTLGTESFFGNYFGIRSAIFGGYTSTSKKINGLAKEANFIDAGLNFDLLLNFFSNGNSSFGIFGGAEAGYHYWYNKKDFGNLHNQNEVSKHLLDFSGRFGISTLFGGHHRIELLAKVPFTSMGFSSSSEAKLGGLVVPLNVSVGASYKFVF</sequence>
<accession>A0A3D8J844</accession>
<keyword evidence="3" id="KW-1185">Reference proteome</keyword>
<gene>
    <name evidence="2" type="ORF">CQA57_04670</name>
</gene>